<dbReference type="AlphaFoldDB" id="A0A4R0PC60"/>
<organism evidence="1 2">
    <name type="scientific">Oricola cellulosilytica</name>
    <dbReference type="NCBI Taxonomy" id="1429082"/>
    <lineage>
        <taxon>Bacteria</taxon>
        <taxon>Pseudomonadati</taxon>
        <taxon>Pseudomonadota</taxon>
        <taxon>Alphaproteobacteria</taxon>
        <taxon>Hyphomicrobiales</taxon>
        <taxon>Ahrensiaceae</taxon>
        <taxon>Oricola</taxon>
    </lineage>
</organism>
<evidence type="ECO:0000313" key="1">
    <source>
        <dbReference type="EMBL" id="TCD14113.1"/>
    </source>
</evidence>
<dbReference type="RefSeq" id="WP_131567815.1">
    <property type="nucleotide sequence ID" value="NZ_JAINFK010000002.1"/>
</dbReference>
<sequence>MKNKFSPMIIAALTAAATPSLGEEEPLRDAPAEVKAPVQVYRFNDDELRRAQGGHFWTGGFGEGAAVEIIGRFSTGAGDAGTRAQDMGRIEIKVLGTDGKVSYVKVRNVPNGPFLIKSPSTHLVHAALVIEDSIPNDNSNIDLRARFRNFGQIGD</sequence>
<dbReference type="Proteomes" id="UP000291301">
    <property type="component" value="Unassembled WGS sequence"/>
</dbReference>
<proteinExistence type="predicted"/>
<keyword evidence="2" id="KW-1185">Reference proteome</keyword>
<accession>A0A4R0PC60</accession>
<comment type="caution">
    <text evidence="1">The sequence shown here is derived from an EMBL/GenBank/DDBJ whole genome shotgun (WGS) entry which is preliminary data.</text>
</comment>
<evidence type="ECO:0000313" key="2">
    <source>
        <dbReference type="Proteomes" id="UP000291301"/>
    </source>
</evidence>
<name>A0A4R0PC60_9HYPH</name>
<dbReference type="EMBL" id="SJST01000003">
    <property type="protein sequence ID" value="TCD14113.1"/>
    <property type="molecule type" value="Genomic_DNA"/>
</dbReference>
<protein>
    <submittedName>
        <fullName evidence="1">Uncharacterized protein</fullName>
    </submittedName>
</protein>
<reference evidence="1 2" key="1">
    <citation type="journal article" date="2015" name="Antonie Van Leeuwenhoek">
        <title>Oricola cellulosilytica gen. nov., sp. nov., a cellulose-degrading bacterium of the family Phyllobacteriaceae isolated from surface seashore water, and emended descriptions of Mesorhizobium loti and Phyllobacterium myrsinacearum.</title>
        <authorList>
            <person name="Hameed A."/>
            <person name="Shahina M."/>
            <person name="Lai W.A."/>
            <person name="Lin S.Y."/>
            <person name="Young L.S."/>
            <person name="Liu Y.C."/>
            <person name="Hsu Y.H."/>
            <person name="Young C.C."/>
        </authorList>
    </citation>
    <scope>NUCLEOTIDE SEQUENCE [LARGE SCALE GENOMIC DNA]</scope>
    <source>
        <strain evidence="1 2">KCTC 52183</strain>
    </source>
</reference>
<gene>
    <name evidence="1" type="ORF">E0D97_08440</name>
</gene>